<sequence length="76" mass="9181">MKLLIKDCMRNILRSKNTLIFGLLFFGFFLIFPQRGNFGDDANMYLMFQSNIIEYVESENKEPFFEYLKNKHSEFH</sequence>
<protein>
    <submittedName>
        <fullName evidence="1">Uncharacterized protein</fullName>
    </submittedName>
</protein>
<name>A0A383CSJ6_9ZZZZ</name>
<dbReference type="AlphaFoldDB" id="A0A383CSJ6"/>
<accession>A0A383CSJ6</accession>
<evidence type="ECO:0000313" key="1">
    <source>
        <dbReference type="EMBL" id="SVE35029.1"/>
    </source>
</evidence>
<feature type="non-terminal residue" evidence="1">
    <location>
        <position position="76"/>
    </location>
</feature>
<dbReference type="EMBL" id="UINC01211220">
    <property type="protein sequence ID" value="SVE35029.1"/>
    <property type="molecule type" value="Genomic_DNA"/>
</dbReference>
<organism evidence="1">
    <name type="scientific">marine metagenome</name>
    <dbReference type="NCBI Taxonomy" id="408172"/>
    <lineage>
        <taxon>unclassified sequences</taxon>
        <taxon>metagenomes</taxon>
        <taxon>ecological metagenomes</taxon>
    </lineage>
</organism>
<reference evidence="1" key="1">
    <citation type="submission" date="2018-05" db="EMBL/GenBank/DDBJ databases">
        <authorList>
            <person name="Lanie J.A."/>
            <person name="Ng W.-L."/>
            <person name="Kazmierczak K.M."/>
            <person name="Andrzejewski T.M."/>
            <person name="Davidsen T.M."/>
            <person name="Wayne K.J."/>
            <person name="Tettelin H."/>
            <person name="Glass J.I."/>
            <person name="Rusch D."/>
            <person name="Podicherti R."/>
            <person name="Tsui H.-C.T."/>
            <person name="Winkler M.E."/>
        </authorList>
    </citation>
    <scope>NUCLEOTIDE SEQUENCE</scope>
</reference>
<gene>
    <name evidence="1" type="ORF">METZ01_LOCUS487883</name>
</gene>
<proteinExistence type="predicted"/>